<dbReference type="Proteomes" id="UP001448207">
    <property type="component" value="Unassembled WGS sequence"/>
</dbReference>
<comment type="caution">
    <text evidence="2">The sequence shown here is derived from an EMBL/GenBank/DDBJ whole genome shotgun (WGS) entry which is preliminary data.</text>
</comment>
<name>A0ABR3AXH1_PHYBL</name>
<protein>
    <recommendedName>
        <fullName evidence="4">Radical SAM core domain-containing protein</fullName>
    </recommendedName>
</protein>
<dbReference type="SUPFAM" id="SSF102114">
    <property type="entry name" value="Radical SAM enzymes"/>
    <property type="match status" value="1"/>
</dbReference>
<evidence type="ECO:0000313" key="2">
    <source>
        <dbReference type="EMBL" id="KAL0084369.1"/>
    </source>
</evidence>
<dbReference type="InterPro" id="IPR034505">
    <property type="entry name" value="Coproporphyrinogen-III_oxidase"/>
</dbReference>
<evidence type="ECO:0008006" key="4">
    <source>
        <dbReference type="Google" id="ProtNLM"/>
    </source>
</evidence>
<organism evidence="2 3">
    <name type="scientific">Phycomyces blakesleeanus</name>
    <dbReference type="NCBI Taxonomy" id="4837"/>
    <lineage>
        <taxon>Eukaryota</taxon>
        <taxon>Fungi</taxon>
        <taxon>Fungi incertae sedis</taxon>
        <taxon>Mucoromycota</taxon>
        <taxon>Mucoromycotina</taxon>
        <taxon>Mucoromycetes</taxon>
        <taxon>Mucorales</taxon>
        <taxon>Phycomycetaceae</taxon>
        <taxon>Phycomyces</taxon>
    </lineage>
</organism>
<dbReference type="EMBL" id="JBCLYO010000012">
    <property type="protein sequence ID" value="KAL0084369.1"/>
    <property type="molecule type" value="Genomic_DNA"/>
</dbReference>
<keyword evidence="3" id="KW-1185">Reference proteome</keyword>
<keyword evidence="1" id="KW-1133">Transmembrane helix</keyword>
<sequence>MRTLIKHNLHSFGIKTQCKSSSARFKKKSLVYFLFTYLFHSFSLATLHIHTAFSTLNTKLPAKTPFSIYIHWPYCESKCTYCNFNKYINPRDPPHERLVKAMTRELDFYLTDPRFGLKNKRLNSVYFGGGTPSLALVCNT</sequence>
<reference evidence="2 3" key="1">
    <citation type="submission" date="2024-04" db="EMBL/GenBank/DDBJ databases">
        <title>Symmetric and asymmetric DNA N6-adenine methylation regulates different biological responses in Mucorales.</title>
        <authorList>
            <consortium name="Lawrence Berkeley National Laboratory"/>
            <person name="Lax C."/>
            <person name="Mondo S.J."/>
            <person name="Osorio-Concepcion M."/>
            <person name="Muszewska A."/>
            <person name="Corrochano-Luque M."/>
            <person name="Gutierrez G."/>
            <person name="Riley R."/>
            <person name="Lipzen A."/>
            <person name="Guo J."/>
            <person name="Hundley H."/>
            <person name="Amirebrahimi M."/>
            <person name="Ng V."/>
            <person name="Lorenzo-Gutierrez D."/>
            <person name="Binder U."/>
            <person name="Yang J."/>
            <person name="Song Y."/>
            <person name="Canovas D."/>
            <person name="Navarro E."/>
            <person name="Freitag M."/>
            <person name="Gabaldon T."/>
            <person name="Grigoriev I.V."/>
            <person name="Corrochano L.M."/>
            <person name="Nicolas F.E."/>
            <person name="Garre V."/>
        </authorList>
    </citation>
    <scope>NUCLEOTIDE SEQUENCE [LARGE SCALE GENOMIC DNA]</scope>
    <source>
        <strain evidence="2 3">L51</strain>
    </source>
</reference>
<evidence type="ECO:0000313" key="3">
    <source>
        <dbReference type="Proteomes" id="UP001448207"/>
    </source>
</evidence>
<dbReference type="PANTHER" id="PTHR13932:SF5">
    <property type="entry name" value="RADICAL S-ADENOSYL METHIONINE DOMAIN-CONTAINING PROTEIN 1, MITOCHONDRIAL"/>
    <property type="match status" value="1"/>
</dbReference>
<accession>A0ABR3AXH1</accession>
<keyword evidence="1" id="KW-0472">Membrane</keyword>
<feature type="transmembrane region" description="Helical" evidence="1">
    <location>
        <begin position="29"/>
        <end position="49"/>
    </location>
</feature>
<gene>
    <name evidence="2" type="ORF">J3Q64DRAFT_1130546</name>
</gene>
<evidence type="ECO:0000256" key="1">
    <source>
        <dbReference type="SAM" id="Phobius"/>
    </source>
</evidence>
<keyword evidence="1" id="KW-0812">Transmembrane</keyword>
<dbReference type="InterPro" id="IPR058240">
    <property type="entry name" value="rSAM_sf"/>
</dbReference>
<proteinExistence type="predicted"/>
<dbReference type="PANTHER" id="PTHR13932">
    <property type="entry name" value="COPROPORPHYRINIGEN III OXIDASE"/>
    <property type="match status" value="1"/>
</dbReference>